<evidence type="ECO:0000259" key="1">
    <source>
        <dbReference type="Pfam" id="PF01182"/>
    </source>
</evidence>
<comment type="caution">
    <text evidence="2">The sequence shown here is derived from an EMBL/GenBank/DDBJ whole genome shotgun (WGS) entry which is preliminary data.</text>
</comment>
<reference evidence="2" key="1">
    <citation type="submission" date="2020-10" db="EMBL/GenBank/DDBJ databases">
        <authorList>
            <person name="Gilroy R."/>
        </authorList>
    </citation>
    <scope>NUCLEOTIDE SEQUENCE</scope>
    <source>
        <strain evidence="2">ChiHjej12B11-29160</strain>
    </source>
</reference>
<dbReference type="GO" id="GO:0005975">
    <property type="term" value="P:carbohydrate metabolic process"/>
    <property type="evidence" value="ECO:0007669"/>
    <property type="project" value="InterPro"/>
</dbReference>
<gene>
    <name evidence="2" type="ORF">IAD17_00035</name>
</gene>
<dbReference type="SUPFAM" id="SSF100950">
    <property type="entry name" value="NagB/RpiA/CoA transferase-like"/>
    <property type="match status" value="1"/>
</dbReference>
<dbReference type="Pfam" id="PF01182">
    <property type="entry name" value="Glucosamine_iso"/>
    <property type="match status" value="1"/>
</dbReference>
<evidence type="ECO:0000313" key="3">
    <source>
        <dbReference type="Proteomes" id="UP000824078"/>
    </source>
</evidence>
<proteinExistence type="predicted"/>
<dbReference type="InterPro" id="IPR052960">
    <property type="entry name" value="GlcN6P_deaminase-like"/>
</dbReference>
<sequence length="254" mass="29213">MRFIVTKDYEELSHVMMHQMLRRMYGDDERINIAITTGRTPVDGYKLLAKEVCDKPWFDNVHYYVFDEFWIHDPEGGPDIPDCKVSLDRKYFDRAHIAPDHIHTLDYDNYQTFDDDIKELGGLDTVIMGVGVNGHFTGNQPGTFSSWDEETHLIPILESPEDCVTHVVETILHEDFHTDDMSLLPSHYITMGPKTIMDARHIIFLFSGEEKADAVHRAFFEPISTDFPVSIFQLHPDVTVILDEAAASKVRDLL</sequence>
<name>A0A9D1HVT2_9ACTN</name>
<protein>
    <submittedName>
        <fullName evidence="2">6-phosphogluconolactonase</fullName>
    </submittedName>
</protein>
<dbReference type="InterPro" id="IPR037171">
    <property type="entry name" value="NagB/RpiA_transferase-like"/>
</dbReference>
<organism evidence="2 3">
    <name type="scientific">Candidatus Coprovicinus avistercoris</name>
    <dbReference type="NCBI Taxonomy" id="2840754"/>
    <lineage>
        <taxon>Bacteria</taxon>
        <taxon>Bacillati</taxon>
        <taxon>Actinomycetota</taxon>
        <taxon>Coriobacteriia</taxon>
        <taxon>Coriobacteriales</taxon>
        <taxon>Coriobacteriaceae</taxon>
        <taxon>Coriobacteriaceae incertae sedis</taxon>
        <taxon>Candidatus Coprovicinus</taxon>
    </lineage>
</organism>
<feature type="domain" description="Glucosamine/galactosamine-6-phosphate isomerase" evidence="1">
    <location>
        <begin position="18"/>
        <end position="162"/>
    </location>
</feature>
<dbReference type="Gene3D" id="3.40.50.1360">
    <property type="match status" value="1"/>
</dbReference>
<dbReference type="EMBL" id="DVMQ01000001">
    <property type="protein sequence ID" value="HIU23309.1"/>
    <property type="molecule type" value="Genomic_DNA"/>
</dbReference>
<dbReference type="AlphaFoldDB" id="A0A9D1HVT2"/>
<dbReference type="PANTHER" id="PTHR42892">
    <property type="entry name" value="GLUCOSAMINE-6-PHOSPHATE DEAMINASE-LIKE PROTEIN BT_0258-RELATED"/>
    <property type="match status" value="1"/>
</dbReference>
<accession>A0A9D1HVT2</accession>
<evidence type="ECO:0000313" key="2">
    <source>
        <dbReference type="EMBL" id="HIU23309.1"/>
    </source>
</evidence>
<reference evidence="2" key="2">
    <citation type="journal article" date="2021" name="PeerJ">
        <title>Extensive microbial diversity within the chicken gut microbiome revealed by metagenomics and culture.</title>
        <authorList>
            <person name="Gilroy R."/>
            <person name="Ravi A."/>
            <person name="Getino M."/>
            <person name="Pursley I."/>
            <person name="Horton D.L."/>
            <person name="Alikhan N.F."/>
            <person name="Baker D."/>
            <person name="Gharbi K."/>
            <person name="Hall N."/>
            <person name="Watson M."/>
            <person name="Adriaenssens E.M."/>
            <person name="Foster-Nyarko E."/>
            <person name="Jarju S."/>
            <person name="Secka A."/>
            <person name="Antonio M."/>
            <person name="Oren A."/>
            <person name="Chaudhuri R.R."/>
            <person name="La Ragione R."/>
            <person name="Hildebrand F."/>
            <person name="Pallen M.J."/>
        </authorList>
    </citation>
    <scope>NUCLEOTIDE SEQUENCE</scope>
    <source>
        <strain evidence="2">ChiHjej12B11-29160</strain>
    </source>
</reference>
<dbReference type="PANTHER" id="PTHR42892:SF1">
    <property type="entry name" value="GLUCOSAMINE-6-PHOSPHATE ISOMERASE"/>
    <property type="match status" value="1"/>
</dbReference>
<dbReference type="InterPro" id="IPR006148">
    <property type="entry name" value="Glc/Gal-6P_isomerase"/>
</dbReference>
<dbReference type="Proteomes" id="UP000824078">
    <property type="component" value="Unassembled WGS sequence"/>
</dbReference>